<evidence type="ECO:0000256" key="5">
    <source>
        <dbReference type="SAM" id="MobiDB-lite"/>
    </source>
</evidence>
<dbReference type="GO" id="GO:0005248">
    <property type="term" value="F:voltage-gated sodium channel activity"/>
    <property type="evidence" value="ECO:0007669"/>
    <property type="project" value="TreeGrafter"/>
</dbReference>
<dbReference type="Pfam" id="PF00520">
    <property type="entry name" value="Ion_trans"/>
    <property type="match status" value="1"/>
</dbReference>
<keyword evidence="2 6" id="KW-0812">Transmembrane</keyword>
<keyword evidence="4 6" id="KW-0472">Membrane</keyword>
<feature type="domain" description="Ion transport" evidence="7">
    <location>
        <begin position="244"/>
        <end position="458"/>
    </location>
</feature>
<evidence type="ECO:0000256" key="2">
    <source>
        <dbReference type="ARBA" id="ARBA00022692"/>
    </source>
</evidence>
<name>A0AA36MWZ4_9DINO</name>
<feature type="region of interest" description="Disordered" evidence="5">
    <location>
        <begin position="119"/>
        <end position="167"/>
    </location>
</feature>
<feature type="transmembrane region" description="Helical" evidence="6">
    <location>
        <begin position="238"/>
        <end position="261"/>
    </location>
</feature>
<gene>
    <name evidence="8" type="ORF">EVOR1521_LOCUS15100</name>
</gene>
<feature type="transmembrane region" description="Helical" evidence="6">
    <location>
        <begin position="281"/>
        <end position="300"/>
    </location>
</feature>
<evidence type="ECO:0000259" key="7">
    <source>
        <dbReference type="Pfam" id="PF00520"/>
    </source>
</evidence>
<dbReference type="InterPro" id="IPR043203">
    <property type="entry name" value="VGCC_Ca_Na"/>
</dbReference>
<evidence type="ECO:0000256" key="1">
    <source>
        <dbReference type="ARBA" id="ARBA00004141"/>
    </source>
</evidence>
<dbReference type="SUPFAM" id="SSF81324">
    <property type="entry name" value="Voltage-gated potassium channels"/>
    <property type="match status" value="1"/>
</dbReference>
<feature type="compositionally biased region" description="Basic and acidic residues" evidence="5">
    <location>
        <begin position="23"/>
        <end position="33"/>
    </location>
</feature>
<feature type="compositionally biased region" description="Basic and acidic residues" evidence="5">
    <location>
        <begin position="138"/>
        <end position="165"/>
    </location>
</feature>
<feature type="compositionally biased region" description="Polar residues" evidence="5">
    <location>
        <begin position="34"/>
        <end position="43"/>
    </location>
</feature>
<dbReference type="PANTHER" id="PTHR10037">
    <property type="entry name" value="VOLTAGE-GATED CATION CHANNEL CALCIUM AND SODIUM"/>
    <property type="match status" value="1"/>
</dbReference>
<organism evidence="8 9">
    <name type="scientific">Effrenium voratum</name>
    <dbReference type="NCBI Taxonomy" id="2562239"/>
    <lineage>
        <taxon>Eukaryota</taxon>
        <taxon>Sar</taxon>
        <taxon>Alveolata</taxon>
        <taxon>Dinophyceae</taxon>
        <taxon>Suessiales</taxon>
        <taxon>Symbiodiniaceae</taxon>
        <taxon>Effrenium</taxon>
    </lineage>
</organism>
<dbReference type="PANTHER" id="PTHR10037:SF62">
    <property type="entry name" value="SODIUM CHANNEL PROTEIN 60E"/>
    <property type="match status" value="1"/>
</dbReference>
<comment type="subcellular location">
    <subcellularLocation>
        <location evidence="1">Membrane</location>
        <topology evidence="1">Multi-pass membrane protein</topology>
    </subcellularLocation>
</comment>
<evidence type="ECO:0000313" key="8">
    <source>
        <dbReference type="EMBL" id="CAJ1389494.1"/>
    </source>
</evidence>
<reference evidence="8" key="1">
    <citation type="submission" date="2023-08" db="EMBL/GenBank/DDBJ databases">
        <authorList>
            <person name="Chen Y."/>
            <person name="Shah S."/>
            <person name="Dougan E. K."/>
            <person name="Thang M."/>
            <person name="Chan C."/>
        </authorList>
    </citation>
    <scope>NUCLEOTIDE SEQUENCE</scope>
</reference>
<evidence type="ECO:0000256" key="4">
    <source>
        <dbReference type="ARBA" id="ARBA00023136"/>
    </source>
</evidence>
<feature type="transmembrane region" description="Helical" evidence="6">
    <location>
        <begin position="379"/>
        <end position="399"/>
    </location>
</feature>
<dbReference type="Gene3D" id="1.20.120.350">
    <property type="entry name" value="Voltage-gated potassium channels. Chain C"/>
    <property type="match status" value="1"/>
</dbReference>
<dbReference type="Proteomes" id="UP001178507">
    <property type="component" value="Unassembled WGS sequence"/>
</dbReference>
<dbReference type="InterPro" id="IPR027359">
    <property type="entry name" value="Volt_channel_dom_sf"/>
</dbReference>
<evidence type="ECO:0000256" key="6">
    <source>
        <dbReference type="SAM" id="Phobius"/>
    </source>
</evidence>
<evidence type="ECO:0000313" key="9">
    <source>
        <dbReference type="Proteomes" id="UP001178507"/>
    </source>
</evidence>
<keyword evidence="9" id="KW-1185">Reference proteome</keyword>
<feature type="region of interest" description="Disordered" evidence="5">
    <location>
        <begin position="23"/>
        <end position="44"/>
    </location>
</feature>
<dbReference type="EMBL" id="CAUJNA010001888">
    <property type="protein sequence ID" value="CAJ1389494.1"/>
    <property type="molecule type" value="Genomic_DNA"/>
</dbReference>
<accession>A0AA36MWZ4</accession>
<dbReference type="AlphaFoldDB" id="A0AA36MWZ4"/>
<dbReference type="InterPro" id="IPR005821">
    <property type="entry name" value="Ion_trans_dom"/>
</dbReference>
<feature type="transmembrane region" description="Helical" evidence="6">
    <location>
        <begin position="312"/>
        <end position="332"/>
    </location>
</feature>
<evidence type="ECO:0000256" key="3">
    <source>
        <dbReference type="ARBA" id="ARBA00022989"/>
    </source>
</evidence>
<proteinExistence type="predicted"/>
<dbReference type="GO" id="GO:0001518">
    <property type="term" value="C:voltage-gated sodium channel complex"/>
    <property type="evidence" value="ECO:0007669"/>
    <property type="project" value="TreeGrafter"/>
</dbReference>
<feature type="non-terminal residue" evidence="8">
    <location>
        <position position="471"/>
    </location>
</feature>
<comment type="caution">
    <text evidence="8">The sequence shown here is derived from an EMBL/GenBank/DDBJ whole genome shotgun (WGS) entry which is preliminary data.</text>
</comment>
<sequence length="471" mass="52989">MARAVTTGAFGRCRAHDLRRMAEPPFKPHDRSVSRGTNLSQPITPVVPDIELSTVHERQARQDLEAALLDLAASHVSEVQHLQWKLEASIQALEARHFAPPKSSGTQAPVLAADWSELRLSPGPRDNEQNDEGSNEEAEAKDVTDGAKVEESPTDRTAEALERQQKKARMRMSSAISRVLKGPSHIPLAKHHRMSKAPETLRLRRKMLNQKPFAADRYGDVDPEELDKLLPWYERYSLLWLVTHPFFDAVTALVILVNAATIGAETQYGAMDVQMPPGLDIVSQVCSVYFLFELAVRIGAHKMSWISDPDMRLWNMFDFLLVAMSLMDYILVRAMDASAGFTEVKMIKTLRIIRIFRVFRFFRQLTQLALMITDSIKSLIWALVLLAIIIYAFAIFLTANVSAWLQSHLEYPGIEWPLLAAEHADPDISALGWAYGSLPQTVYTLVQAVLGGRSWHEVCTPLFKVGWLPVM</sequence>
<protein>
    <recommendedName>
        <fullName evidence="7">Ion transport domain-containing protein</fullName>
    </recommendedName>
</protein>
<keyword evidence="3 6" id="KW-1133">Transmembrane helix</keyword>